<comment type="cofactor">
    <cofactor evidence="9">
        <name>Mg(2+)</name>
        <dbReference type="ChEBI" id="CHEBI:18420"/>
    </cofactor>
    <text evidence="9">Binds 1 Mg(2+) ion per subunit.</text>
</comment>
<dbReference type="SUPFAM" id="SSF51391">
    <property type="entry name" value="Thiamin phosphate synthase"/>
    <property type="match status" value="1"/>
</dbReference>
<dbReference type="InterPro" id="IPR034291">
    <property type="entry name" value="TMP_synthase"/>
</dbReference>
<comment type="function">
    <text evidence="9">Condenses 4-methyl-5-(beta-hydroxyethyl)thiazole monophosphate (THZ-P) and 2-methyl-4-amino-5-hydroxymethyl pyrimidine pyrophosphate (HMP-PP) to form thiamine monophosphate (TMP).</text>
</comment>
<dbReference type="EC" id="2.5.1.3" evidence="9"/>
<dbReference type="GO" id="GO:0000287">
    <property type="term" value="F:magnesium ion binding"/>
    <property type="evidence" value="ECO:0007669"/>
    <property type="project" value="UniProtKB-UniRule"/>
</dbReference>
<feature type="binding site" evidence="9">
    <location>
        <position position="72"/>
    </location>
    <ligand>
        <name>4-amino-2-methyl-5-(diphosphooxymethyl)pyrimidine</name>
        <dbReference type="ChEBI" id="CHEBI:57841"/>
    </ligand>
</feature>
<keyword evidence="14" id="KW-1185">Reference proteome</keyword>
<evidence type="ECO:0000256" key="1">
    <source>
        <dbReference type="ARBA" id="ARBA00005165"/>
    </source>
</evidence>
<keyword evidence="3 9" id="KW-0479">Metal-binding</keyword>
<evidence type="ECO:0000256" key="7">
    <source>
        <dbReference type="ARBA" id="ARBA00047851"/>
    </source>
</evidence>
<reference evidence="13 14" key="1">
    <citation type="journal article" date="2021" name="Int. J. Syst. Evol. Microbiol.">
        <title>Streptococcus vicugnae sp. nov., isolated from faeces of alpacas (Vicugna pacos) and cattle (Bos taurus), Streptococcus zalophi sp. nov., and Streptococcus pacificus sp. nov., isolated from respiratory tract of California sea lions (Zalophus californianus).</title>
        <authorList>
            <person name="Volokhov D.V."/>
            <person name="Zagorodnyaya T.A."/>
            <person name="Shen Z."/>
            <person name="Blom J."/>
            <person name="Furtak V.A."/>
            <person name="Eisenberg T."/>
            <person name="Fan P."/>
            <person name="Jeong K.C."/>
            <person name="Gao Y."/>
            <person name="Zhang S."/>
            <person name="Amselle M."/>
        </authorList>
    </citation>
    <scope>NUCLEOTIDE SEQUENCE [LARGE SCALE GENOMIC DNA]</scope>
    <source>
        <strain evidence="14">CSL7508-lung</strain>
    </source>
</reference>
<dbReference type="Proteomes" id="UP000644875">
    <property type="component" value="Unassembled WGS sequence"/>
</dbReference>
<dbReference type="Gene3D" id="3.20.20.70">
    <property type="entry name" value="Aldolase class I"/>
    <property type="match status" value="1"/>
</dbReference>
<evidence type="ECO:0000256" key="6">
    <source>
        <dbReference type="ARBA" id="ARBA00047334"/>
    </source>
</evidence>
<dbReference type="PANTHER" id="PTHR20857:SF15">
    <property type="entry name" value="THIAMINE-PHOSPHATE SYNTHASE"/>
    <property type="match status" value="1"/>
</dbReference>
<dbReference type="InterPro" id="IPR036206">
    <property type="entry name" value="ThiamineP_synth_sf"/>
</dbReference>
<comment type="pathway">
    <text evidence="1 9 11">Cofactor biosynthesis; thiamine diphosphate biosynthesis; thiamine phosphate from 4-amino-2-methyl-5-diphosphomethylpyrimidine and 4-methyl-5-(2-phosphoethyl)-thiazole: step 1/1.</text>
</comment>
<evidence type="ECO:0000256" key="4">
    <source>
        <dbReference type="ARBA" id="ARBA00022842"/>
    </source>
</evidence>
<dbReference type="CDD" id="cd00564">
    <property type="entry name" value="TMP_TenI"/>
    <property type="match status" value="1"/>
</dbReference>
<feature type="binding site" evidence="9">
    <location>
        <begin position="136"/>
        <end position="138"/>
    </location>
    <ligand>
        <name>2-[(2R,5Z)-2-carboxy-4-methylthiazol-5(2H)-ylidene]ethyl phosphate</name>
        <dbReference type="ChEBI" id="CHEBI:62899"/>
    </ligand>
</feature>
<dbReference type="PANTHER" id="PTHR20857">
    <property type="entry name" value="THIAMINE-PHOSPHATE PYROPHOSPHORYLASE"/>
    <property type="match status" value="1"/>
</dbReference>
<dbReference type="FunFam" id="3.20.20.70:FF:000096">
    <property type="entry name" value="Thiamine-phosphate synthase"/>
    <property type="match status" value="1"/>
</dbReference>
<evidence type="ECO:0000256" key="3">
    <source>
        <dbReference type="ARBA" id="ARBA00022723"/>
    </source>
</evidence>
<feature type="binding site" evidence="9">
    <location>
        <position position="92"/>
    </location>
    <ligand>
        <name>Mg(2+)</name>
        <dbReference type="ChEBI" id="CHEBI:18420"/>
    </ligand>
</feature>
<keyword evidence="5 9" id="KW-0784">Thiamine biosynthesis</keyword>
<protein>
    <recommendedName>
        <fullName evidence="9">Thiamine-phosphate synthase</fullName>
        <shortName evidence="9">TP synthase</shortName>
        <shortName evidence="9">TPS</shortName>
        <ecNumber evidence="9">2.5.1.3</ecNumber>
    </recommendedName>
    <alternativeName>
        <fullName evidence="9">Thiamine-phosphate pyrophosphorylase</fullName>
        <shortName evidence="9">TMP pyrophosphorylase</shortName>
        <shortName evidence="9">TMP-PPase</shortName>
    </alternativeName>
</protein>
<evidence type="ECO:0000256" key="9">
    <source>
        <dbReference type="HAMAP-Rule" id="MF_00097"/>
    </source>
</evidence>
<feature type="binding site" evidence="9">
    <location>
        <position position="110"/>
    </location>
    <ligand>
        <name>4-amino-2-methyl-5-(diphosphooxymethyl)pyrimidine</name>
        <dbReference type="ChEBI" id="CHEBI:57841"/>
    </ligand>
</feature>
<dbReference type="GO" id="GO:0009228">
    <property type="term" value="P:thiamine biosynthetic process"/>
    <property type="evidence" value="ECO:0007669"/>
    <property type="project" value="UniProtKB-KW"/>
</dbReference>
<dbReference type="EMBL" id="JAENBP010000005">
    <property type="protein sequence ID" value="MBJ8350015.1"/>
    <property type="molecule type" value="Genomic_DNA"/>
</dbReference>
<evidence type="ECO:0000256" key="11">
    <source>
        <dbReference type="RuleBase" id="RU004253"/>
    </source>
</evidence>
<feature type="domain" description="Thiamine phosphate synthase/TenI" evidence="12">
    <location>
        <begin position="7"/>
        <end position="191"/>
    </location>
</feature>
<feature type="binding site" evidence="9">
    <location>
        <begin position="188"/>
        <end position="189"/>
    </location>
    <ligand>
        <name>2-[(2R,5Z)-2-carboxy-4-methylthiazol-5(2H)-ylidene]ethyl phosphate</name>
        <dbReference type="ChEBI" id="CHEBI:62899"/>
    </ligand>
</feature>
<dbReference type="InterPro" id="IPR022998">
    <property type="entry name" value="ThiamineP_synth_TenI"/>
</dbReference>
<comment type="catalytic activity">
    <reaction evidence="7 9 10">
        <text>2-(2-carboxy-4-methylthiazol-5-yl)ethyl phosphate + 4-amino-2-methyl-5-(diphosphooxymethyl)pyrimidine + 2 H(+) = thiamine phosphate + CO2 + diphosphate</text>
        <dbReference type="Rhea" id="RHEA:47848"/>
        <dbReference type="ChEBI" id="CHEBI:15378"/>
        <dbReference type="ChEBI" id="CHEBI:16526"/>
        <dbReference type="ChEBI" id="CHEBI:33019"/>
        <dbReference type="ChEBI" id="CHEBI:37575"/>
        <dbReference type="ChEBI" id="CHEBI:57841"/>
        <dbReference type="ChEBI" id="CHEBI:62890"/>
        <dbReference type="EC" id="2.5.1.3"/>
    </reaction>
</comment>
<feature type="binding site" evidence="9">
    <location>
        <position position="73"/>
    </location>
    <ligand>
        <name>Mg(2+)</name>
        <dbReference type="ChEBI" id="CHEBI:18420"/>
    </ligand>
</feature>
<dbReference type="NCBIfam" id="TIGR00693">
    <property type="entry name" value="thiE"/>
    <property type="match status" value="1"/>
</dbReference>
<gene>
    <name evidence="9" type="primary">thiE</name>
    <name evidence="13" type="ORF">JHK64_05145</name>
</gene>
<feature type="binding site" evidence="9">
    <location>
        <position position="139"/>
    </location>
    <ligand>
        <name>4-amino-2-methyl-5-(diphosphooxymethyl)pyrimidine</name>
        <dbReference type="ChEBI" id="CHEBI:57841"/>
    </ligand>
</feature>
<dbReference type="AlphaFoldDB" id="A0A934PAU4"/>
<dbReference type="GO" id="GO:0009229">
    <property type="term" value="P:thiamine diphosphate biosynthetic process"/>
    <property type="evidence" value="ECO:0007669"/>
    <property type="project" value="UniProtKB-UniRule"/>
</dbReference>
<dbReference type="RefSeq" id="WP_199567966.1">
    <property type="nucleotide sequence ID" value="NZ_JAENBP010000005.1"/>
</dbReference>
<keyword evidence="4 9" id="KW-0460">Magnesium</keyword>
<accession>A0A934PAU4</accession>
<evidence type="ECO:0000313" key="14">
    <source>
        <dbReference type="Proteomes" id="UP000644875"/>
    </source>
</evidence>
<name>A0A934PAU4_9STRE</name>
<dbReference type="GO" id="GO:0005737">
    <property type="term" value="C:cytoplasm"/>
    <property type="evidence" value="ECO:0007669"/>
    <property type="project" value="TreeGrafter"/>
</dbReference>
<evidence type="ECO:0000259" key="12">
    <source>
        <dbReference type="Pfam" id="PF02581"/>
    </source>
</evidence>
<evidence type="ECO:0000256" key="2">
    <source>
        <dbReference type="ARBA" id="ARBA00022679"/>
    </source>
</evidence>
<sequence>MKENLKLYFVCGTADCPQNNLLSVVEEALKGGITLFQFREKGSNALIKEDKKKMAQQLQTLCHRYHVPFIIDDDIDLVEAIDADGLHIGQGDIAVKEARKRLPHKIIGLSVSTMAEYQQSAIELVDYIGVGPFQATQSKADAKPAIGNRITKAIREINPDLPIVAIGGINQSVISSIIEAKADGVAIISAISKSPDVYQTTKRLRQTLDLALTN</sequence>
<proteinExistence type="inferred from homology"/>
<keyword evidence="2 9" id="KW-0808">Transferase</keyword>
<dbReference type="InterPro" id="IPR013785">
    <property type="entry name" value="Aldolase_TIM"/>
</dbReference>
<comment type="catalytic activity">
    <reaction evidence="6 9 10">
        <text>4-methyl-5-(2-phosphooxyethyl)-thiazole + 4-amino-2-methyl-5-(diphosphooxymethyl)pyrimidine + H(+) = thiamine phosphate + diphosphate</text>
        <dbReference type="Rhea" id="RHEA:22328"/>
        <dbReference type="ChEBI" id="CHEBI:15378"/>
        <dbReference type="ChEBI" id="CHEBI:33019"/>
        <dbReference type="ChEBI" id="CHEBI:37575"/>
        <dbReference type="ChEBI" id="CHEBI:57841"/>
        <dbReference type="ChEBI" id="CHEBI:58296"/>
        <dbReference type="EC" id="2.5.1.3"/>
    </reaction>
</comment>
<dbReference type="GO" id="GO:0004789">
    <property type="term" value="F:thiamine-phosphate diphosphorylase activity"/>
    <property type="evidence" value="ECO:0007669"/>
    <property type="project" value="UniProtKB-UniRule"/>
</dbReference>
<evidence type="ECO:0000313" key="13">
    <source>
        <dbReference type="EMBL" id="MBJ8350015.1"/>
    </source>
</evidence>
<comment type="caution">
    <text evidence="13">The sequence shown here is derived from an EMBL/GenBank/DDBJ whole genome shotgun (WGS) entry which is preliminary data.</text>
</comment>
<comment type="similarity">
    <text evidence="9 10">Belongs to the thiamine-phosphate synthase family.</text>
</comment>
<organism evidence="13 14">
    <name type="scientific">Streptococcus zalophi</name>
    <dbReference type="NCBI Taxonomy" id="640031"/>
    <lineage>
        <taxon>Bacteria</taxon>
        <taxon>Bacillati</taxon>
        <taxon>Bacillota</taxon>
        <taxon>Bacilli</taxon>
        <taxon>Lactobacillales</taxon>
        <taxon>Streptococcaceae</taxon>
        <taxon>Streptococcus</taxon>
    </lineage>
</organism>
<evidence type="ECO:0000256" key="5">
    <source>
        <dbReference type="ARBA" id="ARBA00022977"/>
    </source>
</evidence>
<feature type="binding site" evidence="9">
    <location>
        <begin position="37"/>
        <end position="41"/>
    </location>
    <ligand>
        <name>4-amino-2-methyl-5-(diphosphooxymethyl)pyrimidine</name>
        <dbReference type="ChEBI" id="CHEBI:57841"/>
    </ligand>
</feature>
<evidence type="ECO:0000256" key="8">
    <source>
        <dbReference type="ARBA" id="ARBA00047883"/>
    </source>
</evidence>
<dbReference type="Pfam" id="PF02581">
    <property type="entry name" value="TMP-TENI"/>
    <property type="match status" value="1"/>
</dbReference>
<dbReference type="HAMAP" id="MF_00097">
    <property type="entry name" value="TMP_synthase"/>
    <property type="match status" value="1"/>
</dbReference>
<comment type="catalytic activity">
    <reaction evidence="8 9 10">
        <text>2-[(2R,5Z)-2-carboxy-4-methylthiazol-5(2H)-ylidene]ethyl phosphate + 4-amino-2-methyl-5-(diphosphooxymethyl)pyrimidine + 2 H(+) = thiamine phosphate + CO2 + diphosphate</text>
        <dbReference type="Rhea" id="RHEA:47844"/>
        <dbReference type="ChEBI" id="CHEBI:15378"/>
        <dbReference type="ChEBI" id="CHEBI:16526"/>
        <dbReference type="ChEBI" id="CHEBI:33019"/>
        <dbReference type="ChEBI" id="CHEBI:37575"/>
        <dbReference type="ChEBI" id="CHEBI:57841"/>
        <dbReference type="ChEBI" id="CHEBI:62899"/>
        <dbReference type="EC" id="2.5.1.3"/>
    </reaction>
</comment>
<feature type="binding site" evidence="9">
    <location>
        <position position="168"/>
    </location>
    <ligand>
        <name>2-[(2R,5Z)-2-carboxy-4-methylthiazol-5(2H)-ylidene]ethyl phosphate</name>
        <dbReference type="ChEBI" id="CHEBI:62899"/>
    </ligand>
</feature>
<evidence type="ECO:0000256" key="10">
    <source>
        <dbReference type="RuleBase" id="RU003826"/>
    </source>
</evidence>